<accession>X1AN36</accession>
<keyword evidence="1" id="KW-0812">Transmembrane</keyword>
<reference evidence="2" key="1">
    <citation type="journal article" date="2014" name="Front. Microbiol.">
        <title>High frequency of phylogenetically diverse reductive dehalogenase-homologous genes in deep subseafloor sedimentary metagenomes.</title>
        <authorList>
            <person name="Kawai M."/>
            <person name="Futagami T."/>
            <person name="Toyoda A."/>
            <person name="Takaki Y."/>
            <person name="Nishi S."/>
            <person name="Hori S."/>
            <person name="Arai W."/>
            <person name="Tsubouchi T."/>
            <person name="Morono Y."/>
            <person name="Uchiyama I."/>
            <person name="Ito T."/>
            <person name="Fujiyama A."/>
            <person name="Inagaki F."/>
            <person name="Takami H."/>
        </authorList>
    </citation>
    <scope>NUCLEOTIDE SEQUENCE</scope>
    <source>
        <strain evidence="2">Expedition CK06-06</strain>
    </source>
</reference>
<proteinExistence type="predicted"/>
<keyword evidence="1" id="KW-1133">Transmembrane helix</keyword>
<evidence type="ECO:0000313" key="2">
    <source>
        <dbReference type="EMBL" id="GAG84039.1"/>
    </source>
</evidence>
<evidence type="ECO:0000256" key="1">
    <source>
        <dbReference type="SAM" id="Phobius"/>
    </source>
</evidence>
<name>X1AN36_9ZZZZ</name>
<dbReference type="EMBL" id="BART01012684">
    <property type="protein sequence ID" value="GAG84039.1"/>
    <property type="molecule type" value="Genomic_DNA"/>
</dbReference>
<keyword evidence="1" id="KW-0472">Membrane</keyword>
<feature type="transmembrane region" description="Helical" evidence="1">
    <location>
        <begin position="12"/>
        <end position="31"/>
    </location>
</feature>
<comment type="caution">
    <text evidence="2">The sequence shown here is derived from an EMBL/GenBank/DDBJ whole genome shotgun (WGS) entry which is preliminary data.</text>
</comment>
<dbReference type="AlphaFoldDB" id="X1AN36"/>
<gene>
    <name evidence="2" type="ORF">S01H4_26333</name>
</gene>
<organism evidence="2">
    <name type="scientific">marine sediment metagenome</name>
    <dbReference type="NCBI Taxonomy" id="412755"/>
    <lineage>
        <taxon>unclassified sequences</taxon>
        <taxon>metagenomes</taxon>
        <taxon>ecological metagenomes</taxon>
    </lineage>
</organism>
<feature type="non-terminal residue" evidence="2">
    <location>
        <position position="37"/>
    </location>
</feature>
<sequence>MKVLSFIFKRLLVIIPVLLSVSLITFTLTRLTPGDPV</sequence>
<protein>
    <submittedName>
        <fullName evidence="2">Uncharacterized protein</fullName>
    </submittedName>
</protein>